<accession>A0ACC0WQ09</accession>
<evidence type="ECO:0000313" key="2">
    <source>
        <dbReference type="Proteomes" id="UP001163321"/>
    </source>
</evidence>
<proteinExistence type="predicted"/>
<gene>
    <name evidence="1" type="ORF">PsorP6_015863</name>
</gene>
<name>A0ACC0WQ09_9STRA</name>
<reference evidence="1 2" key="1">
    <citation type="journal article" date="2022" name="bioRxiv">
        <title>The genome of the oomycete Peronosclerospora sorghi, a cosmopolitan pathogen of maize and sorghum, is inflated with dispersed pseudogenes.</title>
        <authorList>
            <person name="Fletcher K."/>
            <person name="Martin F."/>
            <person name="Isakeit T."/>
            <person name="Cavanaugh K."/>
            <person name="Magill C."/>
            <person name="Michelmore R."/>
        </authorList>
    </citation>
    <scope>NUCLEOTIDE SEQUENCE [LARGE SCALE GENOMIC DNA]</scope>
    <source>
        <strain evidence="1">P6</strain>
    </source>
</reference>
<keyword evidence="2" id="KW-1185">Reference proteome</keyword>
<sequence length="207" mass="22838">MLANCVAWGLYGLLIDNVFPLVVTNMIGAVFSLLYLLVYYYYEEHKGSLGLEILATGVILVGLVLYPPIAAYDGTDRVVIQDFVGFVSVAISAIMFASPLVLVKRVIYEQKTEFLPLGMILTGAICSVLWLTYGLLLNDAFVIVPNAGNLCLGLFQLGLFCIYPRSKPYDTIDARRLGANVQKMEKTKSGVEKRDALEGRIRTDEKA</sequence>
<evidence type="ECO:0000313" key="1">
    <source>
        <dbReference type="EMBL" id="KAI9920071.1"/>
    </source>
</evidence>
<dbReference type="EMBL" id="CM047589">
    <property type="protein sequence ID" value="KAI9920071.1"/>
    <property type="molecule type" value="Genomic_DNA"/>
</dbReference>
<dbReference type="Proteomes" id="UP001163321">
    <property type="component" value="Chromosome 10"/>
</dbReference>
<comment type="caution">
    <text evidence="1">The sequence shown here is derived from an EMBL/GenBank/DDBJ whole genome shotgun (WGS) entry which is preliminary data.</text>
</comment>
<protein>
    <submittedName>
        <fullName evidence="1">Uncharacterized protein</fullName>
    </submittedName>
</protein>
<organism evidence="1 2">
    <name type="scientific">Peronosclerospora sorghi</name>
    <dbReference type="NCBI Taxonomy" id="230839"/>
    <lineage>
        <taxon>Eukaryota</taxon>
        <taxon>Sar</taxon>
        <taxon>Stramenopiles</taxon>
        <taxon>Oomycota</taxon>
        <taxon>Peronosporomycetes</taxon>
        <taxon>Peronosporales</taxon>
        <taxon>Peronosporaceae</taxon>
        <taxon>Peronosclerospora</taxon>
    </lineage>
</organism>